<dbReference type="EMBL" id="CAJNOM010000224">
    <property type="protein sequence ID" value="CAF1252531.1"/>
    <property type="molecule type" value="Genomic_DNA"/>
</dbReference>
<protein>
    <recommendedName>
        <fullName evidence="6">Cupin 2 conserved barrel domain-containing protein</fullName>
    </recommendedName>
</protein>
<keyword evidence="1" id="KW-0812">Transmembrane</keyword>
<proteinExistence type="predicted"/>
<keyword evidence="1" id="KW-0472">Membrane</keyword>
<dbReference type="OrthoDB" id="10020681at2759"/>
<evidence type="ECO:0000313" key="5">
    <source>
        <dbReference type="Proteomes" id="UP000663877"/>
    </source>
</evidence>
<organism evidence="2 5">
    <name type="scientific">Adineta steineri</name>
    <dbReference type="NCBI Taxonomy" id="433720"/>
    <lineage>
        <taxon>Eukaryota</taxon>
        <taxon>Metazoa</taxon>
        <taxon>Spiralia</taxon>
        <taxon>Gnathifera</taxon>
        <taxon>Rotifera</taxon>
        <taxon>Eurotatoria</taxon>
        <taxon>Bdelloidea</taxon>
        <taxon>Adinetida</taxon>
        <taxon>Adinetidae</taxon>
        <taxon>Adineta</taxon>
    </lineage>
</organism>
<evidence type="ECO:0000256" key="1">
    <source>
        <dbReference type="SAM" id="Phobius"/>
    </source>
</evidence>
<evidence type="ECO:0000313" key="4">
    <source>
        <dbReference type="Proteomes" id="UP000663832"/>
    </source>
</evidence>
<evidence type="ECO:0000313" key="2">
    <source>
        <dbReference type="EMBL" id="CAF1100176.1"/>
    </source>
</evidence>
<accession>A0A814NY96</accession>
<dbReference type="InterPro" id="IPR011051">
    <property type="entry name" value="RmlC_Cupin_sf"/>
</dbReference>
<dbReference type="InterPro" id="IPR014710">
    <property type="entry name" value="RmlC-like_jellyroll"/>
</dbReference>
<dbReference type="AlphaFoldDB" id="A0A814NY96"/>
<dbReference type="EMBL" id="CAJNOI010000126">
    <property type="protein sequence ID" value="CAF1100176.1"/>
    <property type="molecule type" value="Genomic_DNA"/>
</dbReference>
<dbReference type="SUPFAM" id="SSF51182">
    <property type="entry name" value="RmlC-like cupins"/>
    <property type="match status" value="1"/>
</dbReference>
<sequence>MYWIFKYIFVLCLALWISYYRQWVSKLNRTRTKGLSDISTSSLNITDGYYFYNRSEQNQNAYLEFKHTVYKQGLCGNLEIPPLKRPCTPYIHIHPYQIEKFILLQGQLSYQLGDKIYSCNIHTCPSPIIIPPLVPHTFWMNDNKEDLILIVRIEPTYKTHGLRAESFENIVGTRRDEYMNIWQAFVFIDNIESYPVRLPLFLTKLLIKTGSLIGQLLGYQIEYEEYTTRNF</sequence>
<evidence type="ECO:0008006" key="6">
    <source>
        <dbReference type="Google" id="ProtNLM"/>
    </source>
</evidence>
<evidence type="ECO:0000313" key="3">
    <source>
        <dbReference type="EMBL" id="CAF1252531.1"/>
    </source>
</evidence>
<dbReference type="Proteomes" id="UP000663832">
    <property type="component" value="Unassembled WGS sequence"/>
</dbReference>
<keyword evidence="1" id="KW-1133">Transmembrane helix</keyword>
<dbReference type="Gene3D" id="2.60.120.10">
    <property type="entry name" value="Jelly Rolls"/>
    <property type="match status" value="1"/>
</dbReference>
<keyword evidence="4" id="KW-1185">Reference proteome</keyword>
<dbReference type="Proteomes" id="UP000663877">
    <property type="component" value="Unassembled WGS sequence"/>
</dbReference>
<reference evidence="2" key="1">
    <citation type="submission" date="2021-02" db="EMBL/GenBank/DDBJ databases">
        <authorList>
            <person name="Nowell W R."/>
        </authorList>
    </citation>
    <scope>NUCLEOTIDE SEQUENCE</scope>
</reference>
<comment type="caution">
    <text evidence="2">The sequence shown here is derived from an EMBL/GenBank/DDBJ whole genome shotgun (WGS) entry which is preliminary data.</text>
</comment>
<feature type="transmembrane region" description="Helical" evidence="1">
    <location>
        <begin position="6"/>
        <end position="24"/>
    </location>
</feature>
<name>A0A814NY96_9BILA</name>
<gene>
    <name evidence="2" type="ORF">BJG266_LOCUS21308</name>
    <name evidence="3" type="ORF">QVE165_LOCUS28591</name>
</gene>